<reference evidence="2 3" key="1">
    <citation type="submission" date="2018-06" db="EMBL/GenBank/DDBJ databases">
        <title>Genomic Encyclopedia of Type Strains, Phase IV (KMG-IV): sequencing the most valuable type-strain genomes for metagenomic binning, comparative biology and taxonomic classification.</title>
        <authorList>
            <person name="Goeker M."/>
        </authorList>
    </citation>
    <scope>NUCLEOTIDE SEQUENCE [LARGE SCALE GENOMIC DNA]</scope>
    <source>
        <strain evidence="2 3">DSM 18048</strain>
    </source>
</reference>
<organism evidence="2 3">
    <name type="scientific">Deinococcus yavapaiensis KR-236</name>
    <dbReference type="NCBI Taxonomy" id="694435"/>
    <lineage>
        <taxon>Bacteria</taxon>
        <taxon>Thermotogati</taxon>
        <taxon>Deinococcota</taxon>
        <taxon>Deinococci</taxon>
        <taxon>Deinococcales</taxon>
        <taxon>Deinococcaceae</taxon>
        <taxon>Deinococcus</taxon>
    </lineage>
</organism>
<evidence type="ECO:0000256" key="1">
    <source>
        <dbReference type="SAM" id="MobiDB-lite"/>
    </source>
</evidence>
<protein>
    <submittedName>
        <fullName evidence="2">Uncharacterized protein</fullName>
    </submittedName>
</protein>
<dbReference type="Gene3D" id="2.60.40.10">
    <property type="entry name" value="Immunoglobulins"/>
    <property type="match status" value="1"/>
</dbReference>
<feature type="region of interest" description="Disordered" evidence="1">
    <location>
        <begin position="369"/>
        <end position="397"/>
    </location>
</feature>
<dbReference type="PROSITE" id="PS51257">
    <property type="entry name" value="PROKAR_LIPOPROTEIN"/>
    <property type="match status" value="1"/>
</dbReference>
<dbReference type="EMBL" id="QJSX01000012">
    <property type="protein sequence ID" value="PYE52720.1"/>
    <property type="molecule type" value="Genomic_DNA"/>
</dbReference>
<dbReference type="OrthoDB" id="52353at2"/>
<feature type="compositionally biased region" description="Gly residues" evidence="1">
    <location>
        <begin position="377"/>
        <end position="391"/>
    </location>
</feature>
<name>A0A318S3T8_9DEIO</name>
<evidence type="ECO:0000313" key="2">
    <source>
        <dbReference type="EMBL" id="PYE52720.1"/>
    </source>
</evidence>
<accession>A0A318S3T8</accession>
<dbReference type="AlphaFoldDB" id="A0A318S3T8"/>
<dbReference type="Proteomes" id="UP000248326">
    <property type="component" value="Unassembled WGS sequence"/>
</dbReference>
<gene>
    <name evidence="2" type="ORF">DES52_11241</name>
</gene>
<dbReference type="InterPro" id="IPR013783">
    <property type="entry name" value="Ig-like_fold"/>
</dbReference>
<evidence type="ECO:0000313" key="3">
    <source>
        <dbReference type="Proteomes" id="UP000248326"/>
    </source>
</evidence>
<dbReference type="RefSeq" id="WP_110887612.1">
    <property type="nucleotide sequence ID" value="NZ_QJSX01000012.1"/>
</dbReference>
<comment type="caution">
    <text evidence="2">The sequence shown here is derived from an EMBL/GenBank/DDBJ whole genome shotgun (WGS) entry which is preliminary data.</text>
</comment>
<sequence length="892" mass="92251">MHSPKNKRVLWPLTFAVTTLLASCGGPRLPSPNDGLVTLTLRAPFAARDASGVRPQGLPTDAGGASAVRDVRVRVFTSDGSLVKFDAQRHADPNGTVDHLDLTPSAASANVGLAPGSYTFQAAGASDSANGVLLAFGRLERQSVTANGAVTLKLQTLIGDGAVALTSALPMNAVVPGQTFDVLLSVKTPDANGARYTVPLDDFQVEYALDANLGHVKASGKLGARVTAAATPSGATFTLGATVTGLGAADAETAASKTFGATFALPFLSGTGVKVDFDAPDLGVDTPQVAGGSVLVSGSSFDDVGLSRLEVFDGPVLVASTDDAAGAAKVTFDVDDAGHLTNRWSAAWTNPESGAHALTVIATDTSGSETRREVGATIGGASGGGSGGGSSGSVSPAPDYSASVGNVISASGGGTLATVGADGAKYTLTFPPNALAEDTQITMTPLASIGGLPFGGPLAGAVKLEPDGLQLYQYATLTISPAAPLAAGEISPFSFRGPGVDLDVPALGADTTLQRYTLKLSHFSGYGVASGTDAERAALAARAAQYGTEAVASEIRDLLNRERLAALADQPGDPQFREKLDALMNRMYDENVAPYLADASSNCTIGRSLVPSFLNFVRQAELIGGGHDAQEQAAMDAVRGSVQACLREQTQPCVTPTLTALLELTRTVRQAALLGVSDEGAMGASTCGWKGKLERDVHTTWNKHENNWTETLQRDQSLEIELTLPTASEMIDILAGRGTHANQTFASYSSHHELNVSVSGPEEDRDWTGRIICSETYTRFQGDKSVEEGESHESAGGAVQFRDGKWIVNFGGPTIFTQDTRTLSIIESYPCHTAQDVNSVQTTARPSSEGVGLYAEVSGDANTTALHGTSKGPEDGGDTTDVVTYDLTLLRR</sequence>
<proteinExistence type="predicted"/>
<keyword evidence="3" id="KW-1185">Reference proteome</keyword>